<organism evidence="4 5">
    <name type="scientific">Oryza sativa subsp. japonica</name>
    <name type="common">Rice</name>
    <dbReference type="NCBI Taxonomy" id="39947"/>
    <lineage>
        <taxon>Eukaryota</taxon>
        <taxon>Viridiplantae</taxon>
        <taxon>Streptophyta</taxon>
        <taxon>Embryophyta</taxon>
        <taxon>Tracheophyta</taxon>
        <taxon>Spermatophyta</taxon>
        <taxon>Magnoliopsida</taxon>
        <taxon>Liliopsida</taxon>
        <taxon>Poales</taxon>
        <taxon>Poaceae</taxon>
        <taxon>BOP clade</taxon>
        <taxon>Oryzoideae</taxon>
        <taxon>Oryzeae</taxon>
        <taxon>Oryzinae</taxon>
        <taxon>Oryza</taxon>
        <taxon>Oryza sativa</taxon>
    </lineage>
</organism>
<evidence type="ECO:0000313" key="3">
    <source>
        <dbReference type="EMBL" id="BAD61987.1"/>
    </source>
</evidence>
<evidence type="ECO:0000259" key="2">
    <source>
        <dbReference type="Pfam" id="PF05754"/>
    </source>
</evidence>
<protein>
    <recommendedName>
        <fullName evidence="2">DUF834 domain-containing protein</fullName>
    </recommendedName>
</protein>
<dbReference type="InterPro" id="IPR008552">
    <property type="entry name" value="DUF834"/>
</dbReference>
<reference evidence="5" key="3">
    <citation type="journal article" date="2005" name="Nature">
        <title>The map-based sequence of the rice genome.</title>
        <authorList>
            <consortium name="International rice genome sequencing project (IRGSP)"/>
            <person name="Matsumoto T."/>
            <person name="Wu J."/>
            <person name="Kanamori H."/>
            <person name="Katayose Y."/>
            <person name="Fujisawa M."/>
            <person name="Namiki N."/>
            <person name="Mizuno H."/>
            <person name="Yamamoto K."/>
            <person name="Antonio B.A."/>
            <person name="Baba T."/>
            <person name="Sakata K."/>
            <person name="Nagamura Y."/>
            <person name="Aoki H."/>
            <person name="Arikawa K."/>
            <person name="Arita K."/>
            <person name="Bito T."/>
            <person name="Chiden Y."/>
            <person name="Fujitsuka N."/>
            <person name="Fukunaka R."/>
            <person name="Hamada M."/>
            <person name="Harada C."/>
            <person name="Hayashi A."/>
            <person name="Hijishita S."/>
            <person name="Honda M."/>
            <person name="Hosokawa S."/>
            <person name="Ichikawa Y."/>
            <person name="Idonuma A."/>
            <person name="Iijima M."/>
            <person name="Ikeda M."/>
            <person name="Ikeno M."/>
            <person name="Ito K."/>
            <person name="Ito S."/>
            <person name="Ito T."/>
            <person name="Ito Y."/>
            <person name="Ito Y."/>
            <person name="Iwabuchi A."/>
            <person name="Kamiya K."/>
            <person name="Karasawa W."/>
            <person name="Kurita K."/>
            <person name="Katagiri S."/>
            <person name="Kikuta A."/>
            <person name="Kobayashi H."/>
            <person name="Kobayashi N."/>
            <person name="Machita K."/>
            <person name="Maehara T."/>
            <person name="Masukawa M."/>
            <person name="Mizubayashi T."/>
            <person name="Mukai Y."/>
            <person name="Nagasaki H."/>
            <person name="Nagata Y."/>
            <person name="Naito S."/>
            <person name="Nakashima M."/>
            <person name="Nakama Y."/>
            <person name="Nakamichi Y."/>
            <person name="Nakamura M."/>
            <person name="Meguro A."/>
            <person name="Negishi M."/>
            <person name="Ohta I."/>
            <person name="Ohta T."/>
            <person name="Okamoto M."/>
            <person name="Ono N."/>
            <person name="Saji S."/>
            <person name="Sakaguchi M."/>
            <person name="Sakai K."/>
            <person name="Shibata M."/>
            <person name="Shimokawa T."/>
            <person name="Song J."/>
            <person name="Takazaki Y."/>
            <person name="Terasawa K."/>
            <person name="Tsugane M."/>
            <person name="Tsuji K."/>
            <person name="Ueda S."/>
            <person name="Waki K."/>
            <person name="Yamagata H."/>
            <person name="Yamamoto M."/>
            <person name="Yamamoto S."/>
            <person name="Yamane H."/>
            <person name="Yoshiki S."/>
            <person name="Yoshihara R."/>
            <person name="Yukawa K."/>
            <person name="Zhong H."/>
            <person name="Yano M."/>
            <person name="Yuan Q."/>
            <person name="Ouyang S."/>
            <person name="Liu J."/>
            <person name="Jones K.M."/>
            <person name="Gansberger K."/>
            <person name="Moffat K."/>
            <person name="Hill J."/>
            <person name="Bera J."/>
            <person name="Fadrosh D."/>
            <person name="Jin S."/>
            <person name="Johri S."/>
            <person name="Kim M."/>
            <person name="Overton L."/>
            <person name="Reardon M."/>
            <person name="Tsitrin T."/>
            <person name="Vuong H."/>
            <person name="Weaver B."/>
            <person name="Ciecko A."/>
            <person name="Tallon L."/>
            <person name="Jackson J."/>
            <person name="Pai G."/>
            <person name="Aken S.V."/>
            <person name="Utterback T."/>
            <person name="Reidmuller S."/>
            <person name="Feldblyum T."/>
            <person name="Hsiao J."/>
            <person name="Zismann V."/>
            <person name="Iobst S."/>
            <person name="de Vazeille A.R."/>
            <person name="Buell C.R."/>
            <person name="Ying K."/>
            <person name="Li Y."/>
            <person name="Lu T."/>
            <person name="Huang Y."/>
            <person name="Zhao Q."/>
            <person name="Feng Q."/>
            <person name="Zhang L."/>
            <person name="Zhu J."/>
            <person name="Weng Q."/>
            <person name="Mu J."/>
            <person name="Lu Y."/>
            <person name="Fan D."/>
            <person name="Liu Y."/>
            <person name="Guan J."/>
            <person name="Zhang Y."/>
            <person name="Yu S."/>
            <person name="Liu X."/>
            <person name="Zhang Y."/>
            <person name="Hong G."/>
            <person name="Han B."/>
            <person name="Choisne N."/>
            <person name="Demange N."/>
            <person name="Orjeda G."/>
            <person name="Samain S."/>
            <person name="Cattolico L."/>
            <person name="Pelletier E."/>
            <person name="Couloux A."/>
            <person name="Segurens B."/>
            <person name="Wincker P."/>
            <person name="D'Hont A."/>
            <person name="Scarpelli C."/>
            <person name="Weissenbach J."/>
            <person name="Salanoubat M."/>
            <person name="Quetier F."/>
            <person name="Yu Y."/>
            <person name="Kim H.R."/>
            <person name="Rambo T."/>
            <person name="Currie J."/>
            <person name="Collura K."/>
            <person name="Luo M."/>
            <person name="Yang T."/>
            <person name="Ammiraju J.S.S."/>
            <person name="Engler F."/>
            <person name="Soderlund C."/>
            <person name="Wing R.A."/>
            <person name="Palmer L.E."/>
            <person name="de la Bastide M."/>
            <person name="Spiegel L."/>
            <person name="Nascimento L."/>
            <person name="Zutavern T."/>
            <person name="O'Shaughnessy A."/>
            <person name="Dike S."/>
            <person name="Dedhia N."/>
            <person name="Preston R."/>
            <person name="Balija V."/>
            <person name="McCombie W.R."/>
            <person name="Chow T."/>
            <person name="Chen H."/>
            <person name="Chung M."/>
            <person name="Chen C."/>
            <person name="Shaw J."/>
            <person name="Wu H."/>
            <person name="Hsiao K."/>
            <person name="Chao Y."/>
            <person name="Chu M."/>
            <person name="Cheng C."/>
            <person name="Hour A."/>
            <person name="Lee P."/>
            <person name="Lin S."/>
            <person name="Lin Y."/>
            <person name="Liou J."/>
            <person name="Liu S."/>
            <person name="Hsing Y."/>
            <person name="Raghuvanshi S."/>
            <person name="Mohanty A."/>
            <person name="Bharti A.K."/>
            <person name="Gaur A."/>
            <person name="Gupta V."/>
            <person name="Kumar D."/>
            <person name="Ravi V."/>
            <person name="Vij S."/>
            <person name="Kapur A."/>
            <person name="Khurana P."/>
            <person name="Khurana P."/>
            <person name="Khurana J.P."/>
            <person name="Tyagi A.K."/>
            <person name="Gaikwad K."/>
            <person name="Singh A."/>
            <person name="Dalal V."/>
            <person name="Srivastava S."/>
            <person name="Dixit A."/>
            <person name="Pal A.K."/>
            <person name="Ghazi I.A."/>
            <person name="Yadav M."/>
            <person name="Pandit A."/>
            <person name="Bhargava A."/>
            <person name="Sureshbabu K."/>
            <person name="Batra K."/>
            <person name="Sharma T.R."/>
            <person name="Mohapatra T."/>
            <person name="Singh N.K."/>
            <person name="Messing J."/>
            <person name="Nelson A.B."/>
            <person name="Fuks G."/>
            <person name="Kavchok S."/>
            <person name="Keizer G."/>
            <person name="Linton E."/>
            <person name="Llaca V."/>
            <person name="Song R."/>
            <person name="Tanyolac B."/>
            <person name="Young S."/>
            <person name="Ho-Il K."/>
            <person name="Hahn J.H."/>
            <person name="Sangsakoo G."/>
            <person name="Vanavichit A."/>
            <person name="de Mattos Luiz.A.T."/>
            <person name="Zimmer P.D."/>
            <person name="Malone G."/>
            <person name="Dellagostin O."/>
            <person name="de Oliveira A.C."/>
            <person name="Bevan M."/>
            <person name="Bancroft I."/>
            <person name="Minx P."/>
            <person name="Cordum H."/>
            <person name="Wilson R."/>
            <person name="Cheng Z."/>
            <person name="Jin W."/>
            <person name="Jiang J."/>
            <person name="Leong S.A."/>
            <person name="Iwama H."/>
            <person name="Gojobori T."/>
            <person name="Itoh T."/>
            <person name="Niimura Y."/>
            <person name="Fujii Y."/>
            <person name="Habara T."/>
            <person name="Sakai H."/>
            <person name="Sato Y."/>
            <person name="Wilson G."/>
            <person name="Kumar K."/>
            <person name="McCouch S."/>
            <person name="Juretic N."/>
            <person name="Hoen D."/>
            <person name="Wright S."/>
            <person name="Bruskiewich R."/>
            <person name="Bureau T."/>
            <person name="Miyao A."/>
            <person name="Hirochika H."/>
            <person name="Nishikawa T."/>
            <person name="Kadowaki K."/>
            <person name="Sugiura M."/>
            <person name="Burr B."/>
            <person name="Sasaki T."/>
        </authorList>
    </citation>
    <scope>NUCLEOTIDE SEQUENCE [LARGE SCALE GENOMIC DNA]</scope>
    <source>
        <strain evidence="5">cv. Nipponbare</strain>
    </source>
</reference>
<reference evidence="5" key="4">
    <citation type="journal article" date="2008" name="Nucleic Acids Res.">
        <title>The rice annotation project database (RAP-DB): 2008 update.</title>
        <authorList>
            <consortium name="The rice annotation project (RAP)"/>
        </authorList>
    </citation>
    <scope>GENOME REANNOTATION</scope>
    <source>
        <strain evidence="5">cv. Nipponbare</strain>
    </source>
</reference>
<dbReference type="EMBL" id="AP005468">
    <property type="protein sequence ID" value="BAD61987.1"/>
    <property type="molecule type" value="Genomic_DNA"/>
</dbReference>
<evidence type="ECO:0000313" key="5">
    <source>
        <dbReference type="Proteomes" id="UP000000763"/>
    </source>
</evidence>
<proteinExistence type="predicted"/>
<feature type="domain" description="DUF834" evidence="2">
    <location>
        <begin position="23"/>
        <end position="54"/>
    </location>
</feature>
<dbReference type="AlphaFoldDB" id="Q5Z533"/>
<evidence type="ECO:0000256" key="1">
    <source>
        <dbReference type="SAM" id="MobiDB-lite"/>
    </source>
</evidence>
<gene>
    <name evidence="3" type="ORF">OSJNBa0020P04.19</name>
    <name evidence="4" type="ORF">OSJNBa0085C03.62</name>
</gene>
<accession>Q5Z533</accession>
<dbReference type="Pfam" id="PF05754">
    <property type="entry name" value="DUF834"/>
    <property type="match status" value="1"/>
</dbReference>
<dbReference type="Proteomes" id="UP000000763">
    <property type="component" value="Chromosome 6"/>
</dbReference>
<reference evidence="3" key="1">
    <citation type="submission" date="2002-06" db="EMBL/GenBank/DDBJ databases">
        <title>Oryza sativa nipponbare(GA3) genomic DNA, chromosome 6, BAC clone:OSJNBa0020P04.</title>
        <authorList>
            <person name="Sasaki T."/>
            <person name="Matsumoto T."/>
            <person name="Katayose Y."/>
        </authorList>
    </citation>
    <scope>NUCLEOTIDE SEQUENCE</scope>
</reference>
<sequence length="115" mass="11998">MAAASHGRGRRRGLCGVRHRRKGFGRRGAVAEDLLVLAEPREATAKRGTDGSGGDWRPEAAMATVARVHRGEGSLRVEWGSGVVTRLVRGAAKPTAVVAGRGSGSGGDDKRLEAD</sequence>
<evidence type="ECO:0000313" key="4">
    <source>
        <dbReference type="EMBL" id="BAD62161.1"/>
    </source>
</evidence>
<name>Q5Z533_ORYSJ</name>
<dbReference type="EMBL" id="AP005773">
    <property type="protein sequence ID" value="BAD62161.1"/>
    <property type="molecule type" value="Genomic_DNA"/>
</dbReference>
<feature type="region of interest" description="Disordered" evidence="1">
    <location>
        <begin position="92"/>
        <end position="115"/>
    </location>
</feature>
<reference evidence="4" key="2">
    <citation type="submission" date="2002-09" db="EMBL/GenBank/DDBJ databases">
        <title>Oryza sativa nipponbare(GA3) genomic DNA, chromosome 6, BAC clone:OSJNBa0085C03.</title>
        <authorList>
            <person name="Sasaki T."/>
            <person name="Matsumoto T."/>
            <person name="Katayose Y."/>
        </authorList>
    </citation>
    <scope>NUCLEOTIDE SEQUENCE</scope>
</reference>